<keyword evidence="3" id="KW-1185">Reference proteome</keyword>
<protein>
    <submittedName>
        <fullName evidence="2">Uncharacterized protein</fullName>
    </submittedName>
</protein>
<dbReference type="AlphaFoldDB" id="A0A833QIG4"/>
<reference evidence="2" key="1">
    <citation type="submission" date="2020-01" db="EMBL/GenBank/DDBJ databases">
        <title>Genome sequence of Kobresia littledalei, the first chromosome-level genome in the family Cyperaceae.</title>
        <authorList>
            <person name="Qu G."/>
        </authorList>
    </citation>
    <scope>NUCLEOTIDE SEQUENCE</scope>
    <source>
        <strain evidence="2">C.B.Clarke</strain>
        <tissue evidence="2">Leaf</tissue>
    </source>
</reference>
<evidence type="ECO:0000256" key="1">
    <source>
        <dbReference type="SAM" id="MobiDB-lite"/>
    </source>
</evidence>
<sequence length="69" mass="7536">MGKCGRGDKKTKRGEPIRRQWPQPSLHALKSDQPTTIASIDDTQTSSLKVNDTKKTILLNGTTTGLASR</sequence>
<proteinExistence type="predicted"/>
<feature type="region of interest" description="Disordered" evidence="1">
    <location>
        <begin position="1"/>
        <end position="37"/>
    </location>
</feature>
<name>A0A833QIG4_9POAL</name>
<comment type="caution">
    <text evidence="2">The sequence shown here is derived from an EMBL/GenBank/DDBJ whole genome shotgun (WGS) entry which is preliminary data.</text>
</comment>
<gene>
    <name evidence="2" type="ORF">FCM35_KLT07263</name>
</gene>
<dbReference type="EMBL" id="SWLB01000017">
    <property type="protein sequence ID" value="KAF3327145.1"/>
    <property type="molecule type" value="Genomic_DNA"/>
</dbReference>
<evidence type="ECO:0000313" key="3">
    <source>
        <dbReference type="Proteomes" id="UP000623129"/>
    </source>
</evidence>
<feature type="compositionally biased region" description="Basic and acidic residues" evidence="1">
    <location>
        <begin position="1"/>
        <end position="18"/>
    </location>
</feature>
<organism evidence="2 3">
    <name type="scientific">Carex littledalei</name>
    <dbReference type="NCBI Taxonomy" id="544730"/>
    <lineage>
        <taxon>Eukaryota</taxon>
        <taxon>Viridiplantae</taxon>
        <taxon>Streptophyta</taxon>
        <taxon>Embryophyta</taxon>
        <taxon>Tracheophyta</taxon>
        <taxon>Spermatophyta</taxon>
        <taxon>Magnoliopsida</taxon>
        <taxon>Liliopsida</taxon>
        <taxon>Poales</taxon>
        <taxon>Cyperaceae</taxon>
        <taxon>Cyperoideae</taxon>
        <taxon>Cariceae</taxon>
        <taxon>Carex</taxon>
        <taxon>Carex subgen. Euthyceras</taxon>
    </lineage>
</organism>
<dbReference type="Proteomes" id="UP000623129">
    <property type="component" value="Unassembled WGS sequence"/>
</dbReference>
<evidence type="ECO:0000313" key="2">
    <source>
        <dbReference type="EMBL" id="KAF3327145.1"/>
    </source>
</evidence>
<accession>A0A833QIG4</accession>